<dbReference type="CDD" id="cd00293">
    <property type="entry name" value="USP-like"/>
    <property type="match status" value="2"/>
</dbReference>
<dbReference type="InterPro" id="IPR006016">
    <property type="entry name" value="UspA"/>
</dbReference>
<dbReference type="SUPFAM" id="SSF52402">
    <property type="entry name" value="Adenine nucleotide alpha hydrolases-like"/>
    <property type="match status" value="2"/>
</dbReference>
<comment type="caution">
    <text evidence="3">The sequence shown here is derived from an EMBL/GenBank/DDBJ whole genome shotgun (WGS) entry which is preliminary data.</text>
</comment>
<protein>
    <submittedName>
        <fullName evidence="4">Nucleotide-binding universal stress UspA family protein</fullName>
    </submittedName>
    <submittedName>
        <fullName evidence="3">Universal stress protein</fullName>
    </submittedName>
</protein>
<dbReference type="EMBL" id="JACWMT010000004">
    <property type="protein sequence ID" value="MBD1272279.1"/>
    <property type="molecule type" value="Genomic_DNA"/>
</dbReference>
<dbReference type="PANTHER" id="PTHR46268">
    <property type="entry name" value="STRESS RESPONSE PROTEIN NHAX"/>
    <property type="match status" value="1"/>
</dbReference>
<feature type="domain" description="UspA" evidence="2">
    <location>
        <begin position="3"/>
        <end position="138"/>
    </location>
</feature>
<proteinExistence type="inferred from homology"/>
<comment type="similarity">
    <text evidence="1">Belongs to the universal stress protein A family.</text>
</comment>
<evidence type="ECO:0000313" key="6">
    <source>
        <dbReference type="Proteomes" id="UP000659061"/>
    </source>
</evidence>
<evidence type="ECO:0000313" key="4">
    <source>
        <dbReference type="EMBL" id="NYI38525.1"/>
    </source>
</evidence>
<evidence type="ECO:0000313" key="3">
    <source>
        <dbReference type="EMBL" id="MBD1272279.1"/>
    </source>
</evidence>
<dbReference type="AlphaFoldDB" id="A0A8I0FX51"/>
<dbReference type="RefSeq" id="WP_179425314.1">
    <property type="nucleotide sequence ID" value="NZ_BAAAMP010000020.1"/>
</dbReference>
<name>A0A8I0FX51_9ACTN</name>
<dbReference type="EMBL" id="JACBZN010000001">
    <property type="protein sequence ID" value="NYI38525.1"/>
    <property type="molecule type" value="Genomic_DNA"/>
</dbReference>
<evidence type="ECO:0000259" key="2">
    <source>
        <dbReference type="Pfam" id="PF00582"/>
    </source>
</evidence>
<reference evidence="3" key="2">
    <citation type="submission" date="2020-09" db="EMBL/GenBank/DDBJ databases">
        <title>Novel species in genus Aeromicrobium.</title>
        <authorList>
            <person name="Zhang G."/>
        </authorList>
    </citation>
    <scope>NUCLEOTIDE SEQUENCE</scope>
    <source>
        <strain evidence="3">SSW1-57</strain>
    </source>
</reference>
<dbReference type="Proteomes" id="UP000587211">
    <property type="component" value="Unassembled WGS sequence"/>
</dbReference>
<accession>A0A8I0FX51</accession>
<keyword evidence="5" id="KW-1185">Reference proteome</keyword>
<sequence length="301" mass="31890">MSVVVGFGSDTRSLAALDLAVEFARTTGEELVVTSVVQDSWDSLRDFAGVDDEWRRYVKEQTEEALAIARAHLGEEADVVTVSRTASSVPQALLDESRARNARLVVAGSASHGALGRIAFGSTNGRLAHSSAIPVALAPRGFHAHDGGIERLVVAVDPTASDAALNGPIASLALWLKVPVEIVTFAVRSGSRTAFAAFADQGVREAWAALVRRHQDQLADGIRALAPGVDVTTTQVTSAERWSLALDSFEWSPGDLLAVGSSRHGPVSRVFMGSTATRIVNHSPVPVILLPRPPRARAPRS</sequence>
<dbReference type="Pfam" id="PF00582">
    <property type="entry name" value="Usp"/>
    <property type="match status" value="2"/>
</dbReference>
<gene>
    <name evidence="4" type="ORF">BJ975_001900</name>
    <name evidence="3" type="ORF">IDH50_18685</name>
</gene>
<evidence type="ECO:0000256" key="1">
    <source>
        <dbReference type="ARBA" id="ARBA00008791"/>
    </source>
</evidence>
<dbReference type="PANTHER" id="PTHR46268:SF6">
    <property type="entry name" value="UNIVERSAL STRESS PROTEIN UP12"/>
    <property type="match status" value="1"/>
</dbReference>
<organism evidence="3 6">
    <name type="scientific">Aeromicrobium tamlense</name>
    <dbReference type="NCBI Taxonomy" id="375541"/>
    <lineage>
        <taxon>Bacteria</taxon>
        <taxon>Bacillati</taxon>
        <taxon>Actinomycetota</taxon>
        <taxon>Actinomycetes</taxon>
        <taxon>Propionibacteriales</taxon>
        <taxon>Nocardioidaceae</taxon>
        <taxon>Aeromicrobium</taxon>
    </lineage>
</organism>
<feature type="domain" description="UspA" evidence="2">
    <location>
        <begin position="150"/>
        <end position="290"/>
    </location>
</feature>
<evidence type="ECO:0000313" key="5">
    <source>
        <dbReference type="Proteomes" id="UP000587211"/>
    </source>
</evidence>
<reference evidence="4 5" key="1">
    <citation type="submission" date="2020-07" db="EMBL/GenBank/DDBJ databases">
        <title>Sequencing the genomes of 1000 actinobacteria strains.</title>
        <authorList>
            <person name="Klenk H.-P."/>
        </authorList>
    </citation>
    <scope>NUCLEOTIDE SEQUENCE [LARGE SCALE GENOMIC DNA]</scope>
    <source>
        <strain evidence="4 5">DSM 19087</strain>
    </source>
</reference>
<dbReference type="Gene3D" id="3.40.50.12370">
    <property type="match status" value="1"/>
</dbReference>
<dbReference type="Proteomes" id="UP000659061">
    <property type="component" value="Unassembled WGS sequence"/>
</dbReference>